<sequence length="213" mass="24071">MAKVQQSHLFKSFFYVLLRKNLLKLEITMKENHFSIVFKSFFVILMFLFSNLAVSQTQQNYVIDNNPDFWDRVQFGGGLGLGIGSGYTDISVMPSAIYNINEIVAVGVGLQFGYLSSKNYYSSFVYGGSIVGLVNPIPEIQLSAELEQVRVNTDYESNNFRPAFSDNYWNTALYLGAGYRTGSVTVGARYDVLFDPDRSLYGSGFMPFVRVYF</sequence>
<protein>
    <recommendedName>
        <fullName evidence="4">Alpha-ketoglutarate decarboxylase</fullName>
    </recommendedName>
</protein>
<comment type="caution">
    <text evidence="2">The sequence shown here is derived from an EMBL/GenBank/DDBJ whole genome shotgun (WGS) entry which is preliminary data.</text>
</comment>
<dbReference type="Proteomes" id="UP000295270">
    <property type="component" value="Unassembled WGS sequence"/>
</dbReference>
<keyword evidence="1" id="KW-0812">Transmembrane</keyword>
<proteinExistence type="predicted"/>
<dbReference type="EMBL" id="SLWA01000001">
    <property type="protein sequence ID" value="TCN60957.1"/>
    <property type="molecule type" value="Genomic_DNA"/>
</dbReference>
<evidence type="ECO:0000256" key="1">
    <source>
        <dbReference type="SAM" id="Phobius"/>
    </source>
</evidence>
<keyword evidence="3" id="KW-1185">Reference proteome</keyword>
<reference evidence="2 3" key="1">
    <citation type="journal article" date="2015" name="Stand. Genomic Sci.">
        <title>Genomic Encyclopedia of Bacterial and Archaeal Type Strains, Phase III: the genomes of soil and plant-associated and newly described type strains.</title>
        <authorList>
            <person name="Whitman W.B."/>
            <person name="Woyke T."/>
            <person name="Klenk H.P."/>
            <person name="Zhou Y."/>
            <person name="Lilburn T.G."/>
            <person name="Beck B.J."/>
            <person name="De Vos P."/>
            <person name="Vandamme P."/>
            <person name="Eisen J.A."/>
            <person name="Garrity G."/>
            <person name="Hugenholtz P."/>
            <person name="Kyrpides N.C."/>
        </authorList>
    </citation>
    <scope>NUCLEOTIDE SEQUENCE [LARGE SCALE GENOMIC DNA]</scope>
    <source>
        <strain evidence="2 3">P5626</strain>
    </source>
</reference>
<gene>
    <name evidence="2" type="ORF">EV142_101538</name>
</gene>
<evidence type="ECO:0000313" key="3">
    <source>
        <dbReference type="Proteomes" id="UP000295270"/>
    </source>
</evidence>
<evidence type="ECO:0000313" key="2">
    <source>
        <dbReference type="EMBL" id="TCN60957.1"/>
    </source>
</evidence>
<accession>A0ABY2B4J1</accession>
<keyword evidence="1" id="KW-0472">Membrane</keyword>
<keyword evidence="1" id="KW-1133">Transmembrane helix</keyword>
<organism evidence="2 3">
    <name type="scientific">Flavobacterium circumlabens</name>
    <dbReference type="NCBI Taxonomy" id="2133765"/>
    <lineage>
        <taxon>Bacteria</taxon>
        <taxon>Pseudomonadati</taxon>
        <taxon>Bacteroidota</taxon>
        <taxon>Flavobacteriia</taxon>
        <taxon>Flavobacteriales</taxon>
        <taxon>Flavobacteriaceae</taxon>
        <taxon>Flavobacterium</taxon>
    </lineage>
</organism>
<name>A0ABY2B4J1_9FLAO</name>
<evidence type="ECO:0008006" key="4">
    <source>
        <dbReference type="Google" id="ProtNLM"/>
    </source>
</evidence>
<feature type="transmembrane region" description="Helical" evidence="1">
    <location>
        <begin position="34"/>
        <end position="54"/>
    </location>
</feature>